<evidence type="ECO:0000313" key="3">
    <source>
        <dbReference type="Proteomes" id="UP000423482"/>
    </source>
</evidence>
<keyword evidence="1" id="KW-0812">Transmembrane</keyword>
<keyword evidence="3" id="KW-1185">Reference proteome</keyword>
<evidence type="ECO:0000313" key="2">
    <source>
        <dbReference type="EMBL" id="QGT55056.1"/>
    </source>
</evidence>
<name>A0A650EY23_9CAUD</name>
<keyword evidence="1" id="KW-0472">Membrane</keyword>
<reference evidence="2 3" key="1">
    <citation type="submission" date="2019-04" db="EMBL/GenBank/DDBJ databases">
        <authorList>
            <person name="Pope W.H."/>
            <person name="Garlena R.A."/>
            <person name="Russell D.A."/>
            <person name="Jacobs-Sera D."/>
            <person name="Hatfull G.F."/>
        </authorList>
    </citation>
    <scope>NUCLEOTIDE SEQUENCE [LARGE SCALE GENOMIC DNA]</scope>
</reference>
<dbReference type="Proteomes" id="UP000423482">
    <property type="component" value="Segment"/>
</dbReference>
<dbReference type="RefSeq" id="YP_010648943.1">
    <property type="nucleotide sequence ID" value="NC_070763.1"/>
</dbReference>
<dbReference type="KEGG" id="vg:77924431"/>
<dbReference type="EMBL" id="MK814760">
    <property type="protein sequence ID" value="QGT55056.1"/>
    <property type="molecule type" value="Genomic_DNA"/>
</dbReference>
<accession>A0A650EY23</accession>
<gene>
    <name evidence="2" type="primary">63</name>
    <name evidence="2" type="ORF">SEA_FORZA_63</name>
</gene>
<organism evidence="2 3">
    <name type="scientific">Gordonia phage Forza</name>
    <dbReference type="NCBI Taxonomy" id="2571247"/>
    <lineage>
        <taxon>Viruses</taxon>
        <taxon>Duplodnaviria</taxon>
        <taxon>Heunggongvirae</taxon>
        <taxon>Uroviricota</taxon>
        <taxon>Caudoviricetes</taxon>
        <taxon>Forzavirus</taxon>
        <taxon>Forzavirus forza</taxon>
    </lineage>
</organism>
<dbReference type="GeneID" id="77924431"/>
<evidence type="ECO:0000256" key="1">
    <source>
        <dbReference type="SAM" id="Phobius"/>
    </source>
</evidence>
<protein>
    <submittedName>
        <fullName evidence="2">Uncharacterized protein</fullName>
    </submittedName>
</protein>
<sequence>MLHVLQVIVLILFLVVAIAVAVVGWITFFQDTKNGN</sequence>
<keyword evidence="1" id="KW-1133">Transmembrane helix</keyword>
<proteinExistence type="predicted"/>
<feature type="transmembrane region" description="Helical" evidence="1">
    <location>
        <begin position="7"/>
        <end position="28"/>
    </location>
</feature>